<dbReference type="Gene3D" id="3.40.462.20">
    <property type="match status" value="1"/>
</dbReference>
<name>A0A8H6WC89_9AGAR</name>
<dbReference type="GO" id="GO:0071949">
    <property type="term" value="F:FAD binding"/>
    <property type="evidence" value="ECO:0007669"/>
    <property type="project" value="InterPro"/>
</dbReference>
<evidence type="ECO:0000313" key="7">
    <source>
        <dbReference type="EMBL" id="KAF7309498.1"/>
    </source>
</evidence>
<evidence type="ECO:0000256" key="2">
    <source>
        <dbReference type="ARBA" id="ARBA00022630"/>
    </source>
</evidence>
<dbReference type="InterPro" id="IPR012951">
    <property type="entry name" value="BBE"/>
</dbReference>
<feature type="domain" description="FAD-binding PCMH-type" evidence="6">
    <location>
        <begin position="88"/>
        <end position="261"/>
    </location>
</feature>
<dbReference type="InterPro" id="IPR006093">
    <property type="entry name" value="Oxy_OxRdtase_FAD_BS"/>
</dbReference>
<dbReference type="Proteomes" id="UP000636479">
    <property type="component" value="Unassembled WGS sequence"/>
</dbReference>
<dbReference type="PROSITE" id="PS51387">
    <property type="entry name" value="FAD_PCMH"/>
    <property type="match status" value="1"/>
</dbReference>
<feature type="signal peptide" evidence="5">
    <location>
        <begin position="1"/>
        <end position="19"/>
    </location>
</feature>
<dbReference type="PANTHER" id="PTHR42973:SF17">
    <property type="entry name" value="OXIDASE, PUTATIVE (AFU_ORTHOLOGUE AFUA_6G14340)-RELATED"/>
    <property type="match status" value="1"/>
</dbReference>
<dbReference type="InterPro" id="IPR016166">
    <property type="entry name" value="FAD-bd_PCMH"/>
</dbReference>
<dbReference type="Pfam" id="PF01565">
    <property type="entry name" value="FAD_binding_4"/>
    <property type="match status" value="1"/>
</dbReference>
<dbReference type="RefSeq" id="XP_037222948.1">
    <property type="nucleotide sequence ID" value="XM_037360063.1"/>
</dbReference>
<evidence type="ECO:0000259" key="6">
    <source>
        <dbReference type="PROSITE" id="PS51387"/>
    </source>
</evidence>
<dbReference type="InterPro" id="IPR036318">
    <property type="entry name" value="FAD-bd_PCMH-like_sf"/>
</dbReference>
<dbReference type="GO" id="GO:0016491">
    <property type="term" value="F:oxidoreductase activity"/>
    <property type="evidence" value="ECO:0007669"/>
    <property type="project" value="UniProtKB-KW"/>
</dbReference>
<comment type="similarity">
    <text evidence="1">Belongs to the oxygen-dependent FAD-linked oxidoreductase family.</text>
</comment>
<dbReference type="PROSITE" id="PS00862">
    <property type="entry name" value="OX2_COVAL_FAD"/>
    <property type="match status" value="1"/>
</dbReference>
<reference evidence="7" key="1">
    <citation type="submission" date="2020-05" db="EMBL/GenBank/DDBJ databases">
        <title>Mycena genomes resolve the evolution of fungal bioluminescence.</title>
        <authorList>
            <person name="Tsai I.J."/>
        </authorList>
    </citation>
    <scope>NUCLEOTIDE SEQUENCE</scope>
    <source>
        <strain evidence="7">171206Taipei</strain>
    </source>
</reference>
<sequence>MARLCKMFITGFLFDGISSVPSSPLLTSASESLLLPTMGNSTSTLPPASQPGSPLQLCLNNVLPTAAVSYPQTFLYEPIAVKTYNTRIPVIPAAVTRPSTTKDIVGILNCAAASDVKVQARSGGHSYGNYGLGGEDNAVVVDMVNFQQFSMDKNTWKAKIGSGTRLGDVTKKLHDAGGRAIAHGTCPDVGIGGHATIGGLGPLSRQWGAALDHIVEVEIVLADGTVTRSNSTYKPDILWAVKGAAASFGVVTEFVVQTHPEPGSVVQYSYTVQLGSHKNMWPTFAAWQDIASDPKLDRKLASQLIILPFSMIISGTYFGTKAEYDALGFEKRLATNATNVAVTTADDWLGTVLNWAENEALQLLGGIPSSFYAKSLTFNQNNLIPRTGIKDFFDYLDNTAAGTLLWFAIFDLEGGAVNDVAPDATAYGHRDALFYFQAYALDLIKLSDTSMKFVEGMINTLSGSIPGKGLGAYAGYVDPLLDNAQAEYWTTNLPKLTQVKKVLDPLDRFHNPQSVPVAA</sequence>
<dbReference type="PANTHER" id="PTHR42973">
    <property type="entry name" value="BINDING OXIDOREDUCTASE, PUTATIVE (AFU_ORTHOLOGUE AFUA_1G17690)-RELATED"/>
    <property type="match status" value="1"/>
</dbReference>
<protein>
    <submittedName>
        <fullName evidence="7">Reticuline oxidase</fullName>
    </submittedName>
</protein>
<dbReference type="Gene3D" id="3.30.465.10">
    <property type="match status" value="1"/>
</dbReference>
<dbReference type="OrthoDB" id="415825at2759"/>
<accession>A0A8H6WC89</accession>
<keyword evidence="2" id="KW-0285">Flavoprotein</keyword>
<dbReference type="AlphaFoldDB" id="A0A8H6WC89"/>
<organism evidence="7 8">
    <name type="scientific">Mycena indigotica</name>
    <dbReference type="NCBI Taxonomy" id="2126181"/>
    <lineage>
        <taxon>Eukaryota</taxon>
        <taxon>Fungi</taxon>
        <taxon>Dikarya</taxon>
        <taxon>Basidiomycota</taxon>
        <taxon>Agaricomycotina</taxon>
        <taxon>Agaricomycetes</taxon>
        <taxon>Agaricomycetidae</taxon>
        <taxon>Agaricales</taxon>
        <taxon>Marasmiineae</taxon>
        <taxon>Mycenaceae</taxon>
        <taxon>Mycena</taxon>
    </lineage>
</organism>
<evidence type="ECO:0000256" key="4">
    <source>
        <dbReference type="ARBA" id="ARBA00023002"/>
    </source>
</evidence>
<dbReference type="InterPro" id="IPR006094">
    <property type="entry name" value="Oxid_FAD_bind_N"/>
</dbReference>
<keyword evidence="5" id="KW-0732">Signal</keyword>
<feature type="chain" id="PRO_5034083360" evidence="5">
    <location>
        <begin position="20"/>
        <end position="519"/>
    </location>
</feature>
<dbReference type="InterPro" id="IPR016169">
    <property type="entry name" value="FAD-bd_PCMH_sub2"/>
</dbReference>
<gene>
    <name evidence="7" type="ORF">MIND_00320600</name>
</gene>
<dbReference type="EMBL" id="JACAZF010000003">
    <property type="protein sequence ID" value="KAF7309498.1"/>
    <property type="molecule type" value="Genomic_DNA"/>
</dbReference>
<keyword evidence="4" id="KW-0560">Oxidoreductase</keyword>
<evidence type="ECO:0000256" key="5">
    <source>
        <dbReference type="SAM" id="SignalP"/>
    </source>
</evidence>
<evidence type="ECO:0000256" key="1">
    <source>
        <dbReference type="ARBA" id="ARBA00005466"/>
    </source>
</evidence>
<dbReference type="SUPFAM" id="SSF56176">
    <property type="entry name" value="FAD-binding/transporter-associated domain-like"/>
    <property type="match status" value="1"/>
</dbReference>
<comment type="caution">
    <text evidence="7">The sequence shown here is derived from an EMBL/GenBank/DDBJ whole genome shotgun (WGS) entry which is preliminary data.</text>
</comment>
<evidence type="ECO:0000313" key="8">
    <source>
        <dbReference type="Proteomes" id="UP000636479"/>
    </source>
</evidence>
<keyword evidence="8" id="KW-1185">Reference proteome</keyword>
<proteinExistence type="inferred from homology"/>
<dbReference type="InterPro" id="IPR050416">
    <property type="entry name" value="FAD-linked_Oxidoreductase"/>
</dbReference>
<dbReference type="GeneID" id="59342579"/>
<dbReference type="Pfam" id="PF08031">
    <property type="entry name" value="BBE"/>
    <property type="match status" value="1"/>
</dbReference>
<evidence type="ECO:0000256" key="3">
    <source>
        <dbReference type="ARBA" id="ARBA00022827"/>
    </source>
</evidence>
<keyword evidence="3" id="KW-0274">FAD</keyword>